<keyword evidence="2" id="KW-1185">Reference proteome</keyword>
<dbReference type="EMBL" id="JASJOT010000003">
    <property type="protein sequence ID" value="MDJ1492832.1"/>
    <property type="molecule type" value="Genomic_DNA"/>
</dbReference>
<evidence type="ECO:0000313" key="2">
    <source>
        <dbReference type="Proteomes" id="UP001228581"/>
    </source>
</evidence>
<comment type="caution">
    <text evidence="1">The sequence shown here is derived from an EMBL/GenBank/DDBJ whole genome shotgun (WGS) entry which is preliminary data.</text>
</comment>
<accession>A0ABT7CIF3</accession>
<proteinExistence type="predicted"/>
<reference evidence="1 2" key="1">
    <citation type="submission" date="2023-05" db="EMBL/GenBank/DDBJ databases">
        <authorList>
            <person name="Zhang X."/>
        </authorList>
    </citation>
    <scope>NUCLEOTIDE SEQUENCE [LARGE SCALE GENOMIC DNA]</scope>
    <source>
        <strain evidence="1 2">DM2B3-1</strain>
    </source>
</reference>
<organism evidence="1 2">
    <name type="scientific">Xanthocytophaga flava</name>
    <dbReference type="NCBI Taxonomy" id="3048013"/>
    <lineage>
        <taxon>Bacteria</taxon>
        <taxon>Pseudomonadati</taxon>
        <taxon>Bacteroidota</taxon>
        <taxon>Cytophagia</taxon>
        <taxon>Cytophagales</taxon>
        <taxon>Rhodocytophagaceae</taxon>
        <taxon>Xanthocytophaga</taxon>
    </lineage>
</organism>
<evidence type="ECO:0000313" key="1">
    <source>
        <dbReference type="EMBL" id="MDJ1492832.1"/>
    </source>
</evidence>
<gene>
    <name evidence="1" type="ORF">QNI19_07800</name>
</gene>
<dbReference type="RefSeq" id="WP_313994175.1">
    <property type="nucleotide sequence ID" value="NZ_JASJOT010000003.1"/>
</dbReference>
<dbReference type="Proteomes" id="UP001228581">
    <property type="component" value="Unassembled WGS sequence"/>
</dbReference>
<sequence>MKQILLFYSNNKSLDDPGFCQNRFRNLASKYISHPLLHQCRIRQCLKAIQKDEKQSLADQTLLTKLLAYATQQKKELEYL</sequence>
<name>A0ABT7CIF3_9BACT</name>
<protein>
    <submittedName>
        <fullName evidence="1">Uncharacterized protein</fullName>
    </submittedName>
</protein>